<dbReference type="GO" id="GO:0005789">
    <property type="term" value="C:endoplasmic reticulum membrane"/>
    <property type="evidence" value="ECO:0007669"/>
    <property type="project" value="UniProtKB-SubCell"/>
</dbReference>
<keyword evidence="10" id="KW-1185">Reference proteome</keyword>
<comment type="function">
    <text evidence="6">Catalyzes juvenile hormone hydrolysis.</text>
</comment>
<sequence length="465" mass="53420">MDYPLAITISVGCCSVVYVLIRYYSSKRAKLIEVSETWWTPGTENSVSNDIRPYEIVFSEELVKDLKHRLKHTRSLTPPLKDVAWNYGTNTDALRKLLDYWADDYNFQERQKFINQYPHFKTNIQGLDIHFIRAKPNNAGEKRVLPLLILHGWPGSIMEFYKIIPLLTTPRPEHDFVFEVVTPSLPGFGFSDAAMIPGLSYIQMSVVLKNLMLRLGYDKFYIQGGDWGATIISAMSTLFPQHVMGMHSNMCSIMRNKALMKQALYEYLSSFLPWAKKTRQTDHQRRAFSHKSILLETGYFHIQATKPDTVGVGLNDSPAGLAAYLIEKFSTGTNYSYKSREDGGFLEKYTYDELIDNLMIYWASNSITTAMRIYAEMFTKENFLLGKLINSDVVKVPSACSQFPNEIMEQSPSLLRTRFVNLLRVTKMPRGGHFAAFEEPELLANDIWASIDEMEVWNKNHNKNL</sequence>
<dbReference type="Pfam" id="PF06441">
    <property type="entry name" value="EHN"/>
    <property type="match status" value="1"/>
</dbReference>
<reference evidence="9" key="1">
    <citation type="submission" date="2024-04" db="EMBL/GenBank/DDBJ databases">
        <authorList>
            <consortium name="Molecular Ecology Group"/>
        </authorList>
    </citation>
    <scope>NUCLEOTIDE SEQUENCE</scope>
</reference>
<dbReference type="PRINTS" id="PR00412">
    <property type="entry name" value="EPOXHYDRLASE"/>
</dbReference>
<dbReference type="PANTHER" id="PTHR21661:SF35">
    <property type="entry name" value="EPOXIDE HYDROLASE"/>
    <property type="match status" value="1"/>
</dbReference>
<dbReference type="Proteomes" id="UP001497644">
    <property type="component" value="Chromosome 9"/>
</dbReference>
<dbReference type="PANTHER" id="PTHR21661">
    <property type="entry name" value="EPOXIDE HYDROLASE 1-RELATED"/>
    <property type="match status" value="1"/>
</dbReference>
<keyword evidence="6" id="KW-0256">Endoplasmic reticulum</keyword>
<dbReference type="InterPro" id="IPR029058">
    <property type="entry name" value="AB_hydrolase_fold"/>
</dbReference>
<keyword evidence="6" id="KW-0472">Membrane</keyword>
<evidence type="ECO:0000256" key="1">
    <source>
        <dbReference type="ARBA" id="ARBA00000221"/>
    </source>
</evidence>
<dbReference type="InterPro" id="IPR016292">
    <property type="entry name" value="Epoxide_hydrolase"/>
</dbReference>
<dbReference type="PIRSF" id="PIRSF001112">
    <property type="entry name" value="Epoxide_hydrolase"/>
    <property type="match status" value="1"/>
</dbReference>
<accession>A0AAV2PCW8</accession>
<gene>
    <name evidence="9" type="ORF">LPLAT_LOCUS14342</name>
</gene>
<keyword evidence="4 6" id="KW-0058">Aromatic hydrocarbons catabolism</keyword>
<dbReference type="SUPFAM" id="SSF53474">
    <property type="entry name" value="alpha/beta-Hydrolases"/>
    <property type="match status" value="1"/>
</dbReference>
<name>A0AAV2PCW8_9HYME</name>
<feature type="domain" description="Epoxide hydrolase N-terminal" evidence="8">
    <location>
        <begin position="51"/>
        <end position="160"/>
    </location>
</feature>
<keyword evidence="5 6" id="KW-0378">Hydrolase</keyword>
<dbReference type="Gene3D" id="3.40.50.1820">
    <property type="entry name" value="alpha/beta hydrolase"/>
    <property type="match status" value="1"/>
</dbReference>
<evidence type="ECO:0000259" key="8">
    <source>
        <dbReference type="Pfam" id="PF06441"/>
    </source>
</evidence>
<organism evidence="9 10">
    <name type="scientific">Lasius platythorax</name>
    <dbReference type="NCBI Taxonomy" id="488582"/>
    <lineage>
        <taxon>Eukaryota</taxon>
        <taxon>Metazoa</taxon>
        <taxon>Ecdysozoa</taxon>
        <taxon>Arthropoda</taxon>
        <taxon>Hexapoda</taxon>
        <taxon>Insecta</taxon>
        <taxon>Pterygota</taxon>
        <taxon>Neoptera</taxon>
        <taxon>Endopterygota</taxon>
        <taxon>Hymenoptera</taxon>
        <taxon>Apocrita</taxon>
        <taxon>Aculeata</taxon>
        <taxon>Formicoidea</taxon>
        <taxon>Formicidae</taxon>
        <taxon>Formicinae</taxon>
        <taxon>Lasius</taxon>
        <taxon>Lasius</taxon>
    </lineage>
</organism>
<evidence type="ECO:0000256" key="2">
    <source>
        <dbReference type="ARBA" id="ARBA00004111"/>
    </source>
</evidence>
<dbReference type="AlphaFoldDB" id="A0AAV2PCW8"/>
<dbReference type="GO" id="GO:0097176">
    <property type="term" value="P:epoxide metabolic process"/>
    <property type="evidence" value="ECO:0007669"/>
    <property type="project" value="TreeGrafter"/>
</dbReference>
<comment type="catalytic activity">
    <reaction evidence="1 6">
        <text>1-(4-methoxyphenyl)-N-methyl-N-[(3-methyloxetan-3-yl)methyl]methanamine + H2O = 2-{[(4-methoxybenzyl)(methyl)amino]methyl}-2-methylpropane-1,3-diol</text>
        <dbReference type="Rhea" id="RHEA:55764"/>
        <dbReference type="ChEBI" id="CHEBI:15377"/>
        <dbReference type="ChEBI" id="CHEBI:139161"/>
        <dbReference type="ChEBI" id="CHEBI:139164"/>
        <dbReference type="EC" id="3.3.2.9"/>
    </reaction>
</comment>
<evidence type="ECO:0000313" key="9">
    <source>
        <dbReference type="EMBL" id="CAL1689410.1"/>
    </source>
</evidence>
<feature type="active site" description="Proton acceptor" evidence="7">
    <location>
        <position position="433"/>
    </location>
</feature>
<comment type="subcellular location">
    <subcellularLocation>
        <location evidence="6">Endoplasmic reticulum membrane</location>
    </subcellularLocation>
    <subcellularLocation>
        <location evidence="2">Microsome membrane</location>
        <topology evidence="2">Single-pass membrane protein</topology>
    </subcellularLocation>
</comment>
<evidence type="ECO:0000313" key="10">
    <source>
        <dbReference type="Proteomes" id="UP001497644"/>
    </source>
</evidence>
<dbReference type="InterPro" id="IPR010497">
    <property type="entry name" value="Epoxide_hydro_N"/>
</dbReference>
<dbReference type="GO" id="GO:0033961">
    <property type="term" value="F:cis-stilbene-oxide hydrolase activity"/>
    <property type="evidence" value="ECO:0007669"/>
    <property type="project" value="UniProtKB-UniRule"/>
</dbReference>
<comment type="catalytic activity">
    <reaction evidence="6">
        <text>cis-stilbene oxide + H2O = (1R,2R)-hydrobenzoin</text>
        <dbReference type="Rhea" id="RHEA:23900"/>
        <dbReference type="ChEBI" id="CHEBI:15377"/>
        <dbReference type="ChEBI" id="CHEBI:50004"/>
        <dbReference type="ChEBI" id="CHEBI:50014"/>
        <dbReference type="EC" id="3.3.2.9"/>
    </reaction>
</comment>
<dbReference type="EMBL" id="OZ034832">
    <property type="protein sequence ID" value="CAL1689410.1"/>
    <property type="molecule type" value="Genomic_DNA"/>
</dbReference>
<dbReference type="EC" id="3.3.2.9" evidence="6"/>
<comment type="similarity">
    <text evidence="3 6">Belongs to the peptidase S33 family.</text>
</comment>
<feature type="active site" description="Proton donor" evidence="7">
    <location>
        <position position="374"/>
    </location>
</feature>
<evidence type="ECO:0000256" key="6">
    <source>
        <dbReference type="PIRNR" id="PIRNR001112"/>
    </source>
</evidence>
<evidence type="ECO:0000256" key="7">
    <source>
        <dbReference type="PIRSR" id="PIRSR001112-1"/>
    </source>
</evidence>
<evidence type="ECO:0000256" key="3">
    <source>
        <dbReference type="ARBA" id="ARBA00010088"/>
    </source>
</evidence>
<dbReference type="InterPro" id="IPR000639">
    <property type="entry name" value="Epox_hydrolase-like"/>
</dbReference>
<feature type="active site" description="Nucleophile" evidence="7">
    <location>
        <position position="226"/>
    </location>
</feature>
<evidence type="ECO:0000256" key="4">
    <source>
        <dbReference type="ARBA" id="ARBA00022797"/>
    </source>
</evidence>
<evidence type="ECO:0000256" key="5">
    <source>
        <dbReference type="ARBA" id="ARBA00022801"/>
    </source>
</evidence>
<proteinExistence type="inferred from homology"/>
<protein>
    <recommendedName>
        <fullName evidence="6">Epoxide hydrolase</fullName>
        <ecNumber evidence="6">3.3.2.9</ecNumber>
    </recommendedName>
</protein>